<sequence length="16" mass="1906">MLTHTSAEVERERTVF</sequence>
<reference evidence="1" key="2">
    <citation type="journal article" date="2015" name="Fish Shellfish Immunol.">
        <title>Early steps in the European eel (Anguilla anguilla)-Vibrio vulnificus interaction in the gills: Role of the RtxA13 toxin.</title>
        <authorList>
            <person name="Callol A."/>
            <person name="Pajuelo D."/>
            <person name="Ebbesson L."/>
            <person name="Teles M."/>
            <person name="MacKenzie S."/>
            <person name="Amaro C."/>
        </authorList>
    </citation>
    <scope>NUCLEOTIDE SEQUENCE</scope>
</reference>
<dbReference type="AlphaFoldDB" id="A0A0E9W5K3"/>
<dbReference type="EMBL" id="GBXM01023849">
    <property type="protein sequence ID" value="JAH84728.1"/>
    <property type="molecule type" value="Transcribed_RNA"/>
</dbReference>
<evidence type="ECO:0000313" key="1">
    <source>
        <dbReference type="EMBL" id="JAH84728.1"/>
    </source>
</evidence>
<protein>
    <submittedName>
        <fullName evidence="1">Uncharacterized protein</fullName>
    </submittedName>
</protein>
<proteinExistence type="predicted"/>
<organism evidence="1">
    <name type="scientific">Anguilla anguilla</name>
    <name type="common">European freshwater eel</name>
    <name type="synonym">Muraena anguilla</name>
    <dbReference type="NCBI Taxonomy" id="7936"/>
    <lineage>
        <taxon>Eukaryota</taxon>
        <taxon>Metazoa</taxon>
        <taxon>Chordata</taxon>
        <taxon>Craniata</taxon>
        <taxon>Vertebrata</taxon>
        <taxon>Euteleostomi</taxon>
        <taxon>Actinopterygii</taxon>
        <taxon>Neopterygii</taxon>
        <taxon>Teleostei</taxon>
        <taxon>Anguilliformes</taxon>
        <taxon>Anguillidae</taxon>
        <taxon>Anguilla</taxon>
    </lineage>
</organism>
<name>A0A0E9W5K3_ANGAN</name>
<accession>A0A0E9W5K3</accession>
<reference evidence="1" key="1">
    <citation type="submission" date="2014-11" db="EMBL/GenBank/DDBJ databases">
        <authorList>
            <person name="Amaro Gonzalez C."/>
        </authorList>
    </citation>
    <scope>NUCLEOTIDE SEQUENCE</scope>
</reference>